<keyword evidence="2" id="KW-1185">Reference proteome</keyword>
<organism evidence="1 2">
    <name type="scientific">Dokdonella koreensis DS-123</name>
    <dbReference type="NCBI Taxonomy" id="1300342"/>
    <lineage>
        <taxon>Bacteria</taxon>
        <taxon>Pseudomonadati</taxon>
        <taxon>Pseudomonadota</taxon>
        <taxon>Gammaproteobacteria</taxon>
        <taxon>Lysobacterales</taxon>
        <taxon>Rhodanobacteraceae</taxon>
        <taxon>Dokdonella</taxon>
    </lineage>
</organism>
<dbReference type="KEGG" id="dko:I596_3562"/>
<dbReference type="Gene3D" id="2.160.20.10">
    <property type="entry name" value="Single-stranded right-handed beta-helix, Pectin lyase-like"/>
    <property type="match status" value="1"/>
</dbReference>
<gene>
    <name evidence="1" type="ORF">I596_3562</name>
</gene>
<evidence type="ECO:0000313" key="1">
    <source>
        <dbReference type="EMBL" id="ANB19550.1"/>
    </source>
</evidence>
<dbReference type="EMBL" id="CP015249">
    <property type="protein sequence ID" value="ANB19550.1"/>
    <property type="molecule type" value="Genomic_DNA"/>
</dbReference>
<dbReference type="InterPro" id="IPR012334">
    <property type="entry name" value="Pectin_lyas_fold"/>
</dbReference>
<accession>A0A160DYK5</accession>
<protein>
    <submittedName>
        <fullName evidence="1">OmpA domain protein</fullName>
    </submittedName>
</protein>
<dbReference type="AlphaFoldDB" id="A0A160DYK5"/>
<evidence type="ECO:0000313" key="2">
    <source>
        <dbReference type="Proteomes" id="UP000076830"/>
    </source>
</evidence>
<name>A0A160DYK5_9GAMM</name>
<dbReference type="InterPro" id="IPR011050">
    <property type="entry name" value="Pectin_lyase_fold/virulence"/>
</dbReference>
<dbReference type="InterPro" id="IPR059226">
    <property type="entry name" value="Choice_anch_Q_dom"/>
</dbReference>
<sequence>MTRGDDPTPGACASTDCSLREALDAAVATPGGDTIVLGSGQYTVTRGTLPVYGEVTIEGEGMAQTRIVGTGNFDLIEVTPLGALTLDGLALSSQRQALKVSSGTALLRFVRVPAGGGTISAIGTSAPAELRVEHAVLGDALGCECGAGSVRIADSTLNSVLVYNGSADLVLDRVEVIGPTPALYGVAFTTSGTATIRNSTIRGHAAPLVLGGSGGDVRIRHTRFVGNTGPLHGSRDGMAWLEDVEFRDNIVDDARLANGAPAVLLAQDETAWRIARALFIGNRGGGGSGPGLIGSTVRVTAGGNLVMSDTTFYDNTFRPEVANAAGHAIGVDTAGDTAVFWLFHATLRAGPFVPDNAVASLLAVRGAAANLRIYNSILDGTCAFASGAGMTQAEGNLEVPGNTCRLPAATNDIDVPPMDLFLGPLADNGGFTRTFLPTRYSPAVDRGVATWCNIAGGVFSRLDQRRYLRPAAGIACDSGAAETAAVSDTLFADDMD</sequence>
<dbReference type="Proteomes" id="UP000076830">
    <property type="component" value="Chromosome"/>
</dbReference>
<proteinExistence type="predicted"/>
<dbReference type="SUPFAM" id="SSF51126">
    <property type="entry name" value="Pectin lyase-like"/>
    <property type="match status" value="1"/>
</dbReference>
<dbReference type="STRING" id="1300342.I596_3562"/>
<reference evidence="1 2" key="1">
    <citation type="submission" date="2016-04" db="EMBL/GenBank/DDBJ databases">
        <title>Complete genome sequence of Dokdonella koreensis DS-123T.</title>
        <authorList>
            <person name="Kim J.F."/>
            <person name="Lee H."/>
            <person name="Kwak M.-J."/>
        </authorList>
    </citation>
    <scope>NUCLEOTIDE SEQUENCE [LARGE SCALE GENOMIC DNA]</scope>
    <source>
        <strain evidence="1 2">DS-123</strain>
    </source>
</reference>
<dbReference type="NCBIfam" id="NF041518">
    <property type="entry name" value="choice_anch_Q"/>
    <property type="match status" value="1"/>
</dbReference>